<accession>A0A8S1HTX3</accession>
<dbReference type="GO" id="GO:0005385">
    <property type="term" value="F:zinc ion transmembrane transporter activity"/>
    <property type="evidence" value="ECO:0007669"/>
    <property type="project" value="TreeGrafter"/>
</dbReference>
<evidence type="ECO:0000256" key="4">
    <source>
        <dbReference type="ARBA" id="ARBA00023136"/>
    </source>
</evidence>
<dbReference type="PANTHER" id="PTHR11040:SF76">
    <property type="entry name" value="ZINC TRANSPORTER ZIP3"/>
    <property type="match status" value="1"/>
</dbReference>
<evidence type="ECO:0000256" key="2">
    <source>
        <dbReference type="ARBA" id="ARBA00022692"/>
    </source>
</evidence>
<dbReference type="Proteomes" id="UP000835052">
    <property type="component" value="Unassembled WGS sequence"/>
</dbReference>
<reference evidence="6" key="1">
    <citation type="submission" date="2020-10" db="EMBL/GenBank/DDBJ databases">
        <authorList>
            <person name="Kikuchi T."/>
        </authorList>
    </citation>
    <scope>NUCLEOTIDE SEQUENCE</scope>
    <source>
        <strain evidence="6">NKZ352</strain>
    </source>
</reference>
<dbReference type="PANTHER" id="PTHR11040">
    <property type="entry name" value="ZINC/IRON TRANSPORTER"/>
    <property type="match status" value="1"/>
</dbReference>
<dbReference type="GO" id="GO:0005886">
    <property type="term" value="C:plasma membrane"/>
    <property type="evidence" value="ECO:0007669"/>
    <property type="project" value="TreeGrafter"/>
</dbReference>
<evidence type="ECO:0000256" key="3">
    <source>
        <dbReference type="ARBA" id="ARBA00022989"/>
    </source>
</evidence>
<organism evidence="6 7">
    <name type="scientific">Caenorhabditis auriculariae</name>
    <dbReference type="NCBI Taxonomy" id="2777116"/>
    <lineage>
        <taxon>Eukaryota</taxon>
        <taxon>Metazoa</taxon>
        <taxon>Ecdysozoa</taxon>
        <taxon>Nematoda</taxon>
        <taxon>Chromadorea</taxon>
        <taxon>Rhabditida</taxon>
        <taxon>Rhabditina</taxon>
        <taxon>Rhabditomorpha</taxon>
        <taxon>Rhabditoidea</taxon>
        <taxon>Rhabditidae</taxon>
        <taxon>Peloderinae</taxon>
        <taxon>Caenorhabditis</taxon>
    </lineage>
</organism>
<feature type="transmembrane region" description="Helical" evidence="5">
    <location>
        <begin position="227"/>
        <end position="251"/>
    </location>
</feature>
<evidence type="ECO:0000313" key="7">
    <source>
        <dbReference type="Proteomes" id="UP000835052"/>
    </source>
</evidence>
<feature type="transmembrane region" description="Helical" evidence="5">
    <location>
        <begin position="167"/>
        <end position="189"/>
    </location>
</feature>
<evidence type="ECO:0000256" key="1">
    <source>
        <dbReference type="ARBA" id="ARBA00004141"/>
    </source>
</evidence>
<evidence type="ECO:0000256" key="5">
    <source>
        <dbReference type="SAM" id="Phobius"/>
    </source>
</evidence>
<feature type="transmembrane region" description="Helical" evidence="5">
    <location>
        <begin position="263"/>
        <end position="284"/>
    </location>
</feature>
<feature type="transmembrane region" description="Helical" evidence="5">
    <location>
        <begin position="6"/>
        <end position="32"/>
    </location>
</feature>
<protein>
    <submittedName>
        <fullName evidence="6">Uncharacterized protein</fullName>
    </submittedName>
</protein>
<evidence type="ECO:0000313" key="6">
    <source>
        <dbReference type="EMBL" id="CAD6198738.1"/>
    </source>
</evidence>
<comment type="caution">
    <text evidence="6">The sequence shown here is derived from an EMBL/GenBank/DDBJ whole genome shotgun (WGS) entry which is preliminary data.</text>
</comment>
<keyword evidence="7" id="KW-1185">Reference proteome</keyword>
<feature type="transmembrane region" description="Helical" evidence="5">
    <location>
        <begin position="195"/>
        <end position="215"/>
    </location>
</feature>
<dbReference type="EMBL" id="CAJGYM010000136">
    <property type="protein sequence ID" value="CAD6198738.1"/>
    <property type="molecule type" value="Genomic_DNA"/>
</dbReference>
<proteinExistence type="predicted"/>
<feature type="transmembrane region" description="Helical" evidence="5">
    <location>
        <begin position="86"/>
        <end position="103"/>
    </location>
</feature>
<gene>
    <name evidence="6" type="ORF">CAUJ_LOCUS14644</name>
</gene>
<feature type="transmembrane region" description="Helical" evidence="5">
    <location>
        <begin position="296"/>
        <end position="315"/>
    </location>
</feature>
<feature type="transmembrane region" description="Helical" evidence="5">
    <location>
        <begin position="44"/>
        <end position="66"/>
    </location>
</feature>
<keyword evidence="3 5" id="KW-1133">Transmembrane helix</keyword>
<dbReference type="InterPro" id="IPR003689">
    <property type="entry name" value="ZIP"/>
</dbReference>
<keyword evidence="4 5" id="KW-0472">Membrane</keyword>
<name>A0A8S1HTX3_9PELO</name>
<dbReference type="OrthoDB" id="448280at2759"/>
<keyword evidence="2 5" id="KW-0812">Transmembrane</keyword>
<dbReference type="AlphaFoldDB" id="A0A8S1HTX3"/>
<sequence length="317" mass="35640">MDLTTLKWILITVMVVISLIFGFLPIKVIHLLNSNSRLHRRSSLIISLLSCFAGGVFLSVCFLDMLPDALEAWESVKDLTGYNSDYPFVQLMCLGGFFFVYIFEELSALCFDDHHHDHGLKPEKAEEVRETRSRFATVGTIFNPNDTILQQRRVSEESVEYHGEGRLINSVVFVGAFLLHVTLECFAFGVQEDTVSVTALFFGIIIHKAIVMFSIGMKLTRNHPNRWYIVVILIVVIAAFNLMGGAAGILVENSSLSEKSKDISTAVLMSLSLGTFIYITFFEMLAPERQNHHSNIAQWCAAFLGFTIIAIIMIWSN</sequence>
<dbReference type="Pfam" id="PF02535">
    <property type="entry name" value="Zip"/>
    <property type="match status" value="1"/>
</dbReference>
<comment type="subcellular location">
    <subcellularLocation>
        <location evidence="1">Membrane</location>
        <topology evidence="1">Multi-pass membrane protein</topology>
    </subcellularLocation>
</comment>